<dbReference type="KEGG" id="nasi:112414525"/>
<organism evidence="1 2">
    <name type="scientific">Neophocaena asiaeorientalis asiaeorientalis</name>
    <name type="common">Yangtze finless porpoise</name>
    <name type="synonym">Neophocaena phocaenoides subsp. asiaeorientalis</name>
    <dbReference type="NCBI Taxonomy" id="1706337"/>
    <lineage>
        <taxon>Eukaryota</taxon>
        <taxon>Metazoa</taxon>
        <taxon>Chordata</taxon>
        <taxon>Craniata</taxon>
        <taxon>Vertebrata</taxon>
        <taxon>Euteleostomi</taxon>
        <taxon>Mammalia</taxon>
        <taxon>Eutheria</taxon>
        <taxon>Laurasiatheria</taxon>
        <taxon>Artiodactyla</taxon>
        <taxon>Whippomorpha</taxon>
        <taxon>Cetacea</taxon>
        <taxon>Odontoceti</taxon>
        <taxon>Phocoenidae</taxon>
        <taxon>Neophocaena</taxon>
    </lineage>
</organism>
<sequence>MKLYQAAVGVIHSDQTRVKSWDSDICVMSAIQGGKGRARMIQKGRGPGIRHPAGQPRGLRDHKNKHLAFIKQQIYLDLPNSRATTE</sequence>
<accession>A0A341D7U3</accession>
<evidence type="ECO:0000313" key="1">
    <source>
        <dbReference type="Proteomes" id="UP000252040"/>
    </source>
</evidence>
<reference evidence="2" key="1">
    <citation type="submission" date="2025-08" db="UniProtKB">
        <authorList>
            <consortium name="RefSeq"/>
        </authorList>
    </citation>
    <scope>IDENTIFICATION</scope>
    <source>
        <tissue evidence="2">Meat</tissue>
    </source>
</reference>
<keyword evidence="1" id="KW-1185">Reference proteome</keyword>
<dbReference type="Proteomes" id="UP000252040">
    <property type="component" value="Unplaced"/>
</dbReference>
<name>A0A341D7U3_NEOAA</name>
<dbReference type="RefSeq" id="XP_024622790.1">
    <property type="nucleotide sequence ID" value="XM_024767022.1"/>
</dbReference>
<dbReference type="AlphaFoldDB" id="A0A341D7U3"/>
<dbReference type="GeneID" id="112414525"/>
<protein>
    <submittedName>
        <fullName evidence="2">Uncharacterized protein</fullName>
    </submittedName>
</protein>
<dbReference type="InterPro" id="IPR041319">
    <property type="entry name" value="DUF5543"/>
</dbReference>
<proteinExistence type="predicted"/>
<dbReference type="InParanoid" id="A0A341D7U3"/>
<dbReference type="Pfam" id="PF17697">
    <property type="entry name" value="DUF5543"/>
    <property type="match status" value="1"/>
</dbReference>
<evidence type="ECO:0000313" key="2">
    <source>
        <dbReference type="RefSeq" id="XP_024622790.1"/>
    </source>
</evidence>
<dbReference type="STRING" id="1706337.A0A341D7U3"/>
<gene>
    <name evidence="2" type="primary">LOC112414525</name>
</gene>